<accession>A0A6J7WQF2</accession>
<name>A0A6J7WQF2_9CAUD</name>
<organism evidence="1">
    <name type="scientific">uncultured Caudovirales phage</name>
    <dbReference type="NCBI Taxonomy" id="2100421"/>
    <lineage>
        <taxon>Viruses</taxon>
        <taxon>Duplodnaviria</taxon>
        <taxon>Heunggongvirae</taxon>
        <taxon>Uroviricota</taxon>
        <taxon>Caudoviricetes</taxon>
        <taxon>Peduoviridae</taxon>
        <taxon>Maltschvirus</taxon>
        <taxon>Maltschvirus maltsch</taxon>
    </lineage>
</organism>
<protein>
    <submittedName>
        <fullName evidence="1">Uncharacterized protein</fullName>
    </submittedName>
</protein>
<dbReference type="EMBL" id="LR798277">
    <property type="protein sequence ID" value="CAB5219927.1"/>
    <property type="molecule type" value="Genomic_DNA"/>
</dbReference>
<evidence type="ECO:0000313" key="1">
    <source>
        <dbReference type="EMBL" id="CAB5219927.1"/>
    </source>
</evidence>
<proteinExistence type="predicted"/>
<reference evidence="1" key="1">
    <citation type="submission" date="2020-05" db="EMBL/GenBank/DDBJ databases">
        <authorList>
            <person name="Chiriac C."/>
            <person name="Salcher M."/>
            <person name="Ghai R."/>
            <person name="Kavagutti S V."/>
        </authorList>
    </citation>
    <scope>NUCLEOTIDE SEQUENCE</scope>
</reference>
<gene>
    <name evidence="1" type="ORF">UFOVP237_35</name>
</gene>
<sequence length="93" mass="10449">MAIKSFTVTAPSYWASYYVNGDASGLEDDELKAADQFHDWLAKNEPNLSCVDAEDAGFVRYHDAFDFYPYGSDCSTFTFLVVEADIVLEQITE</sequence>